<evidence type="ECO:0000313" key="2">
    <source>
        <dbReference type="Proteomes" id="UP001055167"/>
    </source>
</evidence>
<keyword evidence="2" id="KW-1185">Reference proteome</keyword>
<dbReference type="EMBL" id="BPQH01000013">
    <property type="protein sequence ID" value="GJD51335.1"/>
    <property type="molecule type" value="Genomic_DNA"/>
</dbReference>
<evidence type="ECO:0000313" key="1">
    <source>
        <dbReference type="EMBL" id="GJD51335.1"/>
    </source>
</evidence>
<sequence>MRDVICERVRVTVPRIERERCRIRWALGRMQRAEAADDRRAYEHAQTLGEAAQTRLARLWATL</sequence>
<gene>
    <name evidence="1" type="ORF">OPKNFCMD_4089</name>
</gene>
<reference evidence="1" key="1">
    <citation type="journal article" date="2021" name="Front. Microbiol.">
        <title>Comprehensive Comparative Genomics and Phenotyping of Methylobacterium Species.</title>
        <authorList>
            <person name="Alessa O."/>
            <person name="Ogura Y."/>
            <person name="Fujitani Y."/>
            <person name="Takami H."/>
            <person name="Hayashi T."/>
            <person name="Sahin N."/>
            <person name="Tani A."/>
        </authorList>
    </citation>
    <scope>NUCLEOTIDE SEQUENCE</scope>
    <source>
        <strain evidence="1">KCTC 52305</strain>
    </source>
</reference>
<name>A0ABQ4R2F8_9HYPH</name>
<dbReference type="Proteomes" id="UP001055167">
    <property type="component" value="Unassembled WGS sequence"/>
</dbReference>
<organism evidence="1 2">
    <name type="scientific">Methylobacterium crusticola</name>
    <dbReference type="NCBI Taxonomy" id="1697972"/>
    <lineage>
        <taxon>Bacteria</taxon>
        <taxon>Pseudomonadati</taxon>
        <taxon>Pseudomonadota</taxon>
        <taxon>Alphaproteobacteria</taxon>
        <taxon>Hyphomicrobiales</taxon>
        <taxon>Methylobacteriaceae</taxon>
        <taxon>Methylobacterium</taxon>
    </lineage>
</organism>
<reference evidence="1" key="2">
    <citation type="submission" date="2021-08" db="EMBL/GenBank/DDBJ databases">
        <authorList>
            <person name="Tani A."/>
            <person name="Ola A."/>
            <person name="Ogura Y."/>
            <person name="Katsura K."/>
            <person name="Hayashi T."/>
        </authorList>
    </citation>
    <scope>NUCLEOTIDE SEQUENCE</scope>
    <source>
        <strain evidence="1">KCTC 52305</strain>
    </source>
</reference>
<accession>A0ABQ4R2F8</accession>
<dbReference type="RefSeq" id="WP_128563447.1">
    <property type="nucleotide sequence ID" value="NZ_BPQH01000013.1"/>
</dbReference>
<proteinExistence type="predicted"/>
<protein>
    <submittedName>
        <fullName evidence="1">Uncharacterized protein</fullName>
    </submittedName>
</protein>
<comment type="caution">
    <text evidence="1">The sequence shown here is derived from an EMBL/GenBank/DDBJ whole genome shotgun (WGS) entry which is preliminary data.</text>
</comment>